<reference evidence="1 2" key="1">
    <citation type="submission" date="2020-04" db="EMBL/GenBank/DDBJ databases">
        <authorList>
            <person name="De Canck E."/>
        </authorList>
    </citation>
    <scope>NUCLEOTIDE SEQUENCE [LARGE SCALE GENOMIC DNA]</scope>
    <source>
        <strain evidence="1 2">LMG 29739</strain>
    </source>
</reference>
<proteinExistence type="predicted"/>
<dbReference type="AlphaFoldDB" id="A0A6J5EIG8"/>
<dbReference type="Proteomes" id="UP000494329">
    <property type="component" value="Unassembled WGS sequence"/>
</dbReference>
<evidence type="ECO:0000313" key="1">
    <source>
        <dbReference type="EMBL" id="CAB3765066.1"/>
    </source>
</evidence>
<organism evidence="1 2">
    <name type="scientific">Paraburkholderia solisilvae</name>
    <dbReference type="NCBI Taxonomy" id="624376"/>
    <lineage>
        <taxon>Bacteria</taxon>
        <taxon>Pseudomonadati</taxon>
        <taxon>Pseudomonadota</taxon>
        <taxon>Betaproteobacteria</taxon>
        <taxon>Burkholderiales</taxon>
        <taxon>Burkholderiaceae</taxon>
        <taxon>Paraburkholderia</taxon>
    </lineage>
</organism>
<dbReference type="EMBL" id="CADIKF010000040">
    <property type="protein sequence ID" value="CAB3765066.1"/>
    <property type="molecule type" value="Genomic_DNA"/>
</dbReference>
<name>A0A6J5EIG8_9BURK</name>
<dbReference type="Pfam" id="PF13591">
    <property type="entry name" value="MerR_2"/>
    <property type="match status" value="1"/>
</dbReference>
<sequence>MMSEPSTIWLEGHIVEDHTEFTLSGLCRATGASESQLVLWISEGVFGVQDGAPQTWRFAGALLYRARVAVRLASDLDINPSGIALALDLLDEIDALRARVTRP</sequence>
<keyword evidence="2" id="KW-1185">Reference proteome</keyword>
<evidence type="ECO:0000313" key="2">
    <source>
        <dbReference type="Proteomes" id="UP000494329"/>
    </source>
</evidence>
<gene>
    <name evidence="1" type="primary">cbpM</name>
    <name evidence="1" type="ORF">LMG29739_04504</name>
</gene>
<accession>A0A6J5EIG8</accession>
<dbReference type="Gene3D" id="1.10.1660.10">
    <property type="match status" value="1"/>
</dbReference>
<protein>
    <submittedName>
        <fullName evidence="1">Chaperone modulatory protein CbpM</fullName>
    </submittedName>
</protein>